<name>A0A2N0Z8N4_9BACI</name>
<dbReference type="InterPro" id="IPR008920">
    <property type="entry name" value="TF_FadR/GntR_C"/>
</dbReference>
<sequence>MHLNNNIINFLKIHLLLFYQTLLLFVYCIQIKGGRYGLKKVARVQSLGEQAYNIIKQAIISGDVSAGDFLPEERMAADLGISRTPIREALQLLSAEGLVELAKGKPAVVASFTYQEAMELLEVRKILETSNLEMIANKSIHTKFIEQLEDHIIKQERAFENQDYQEFNDLDHDFHLLLASKSRNKALVELVKQLNSQVSRAFIILSKTLPVSIPEAIEEHKSIVNALKHKDIQSAKLQMEYHLNNVGKRI</sequence>
<protein>
    <submittedName>
        <fullName evidence="6">GntR family transcriptional regulator</fullName>
    </submittedName>
</protein>
<dbReference type="PROSITE" id="PS50949">
    <property type="entry name" value="HTH_GNTR"/>
    <property type="match status" value="1"/>
</dbReference>
<dbReference type="PRINTS" id="PR00035">
    <property type="entry name" value="HTHGNTR"/>
</dbReference>
<dbReference type="EMBL" id="PISD01000091">
    <property type="protein sequence ID" value="PKG25865.1"/>
    <property type="molecule type" value="Genomic_DNA"/>
</dbReference>
<keyword evidence="2" id="KW-0238">DNA-binding</keyword>
<evidence type="ECO:0000256" key="3">
    <source>
        <dbReference type="ARBA" id="ARBA00023163"/>
    </source>
</evidence>
<dbReference type="SMART" id="SM00345">
    <property type="entry name" value="HTH_GNTR"/>
    <property type="match status" value="1"/>
</dbReference>
<keyword evidence="4" id="KW-1133">Transmembrane helix</keyword>
<evidence type="ECO:0000259" key="5">
    <source>
        <dbReference type="PROSITE" id="PS50949"/>
    </source>
</evidence>
<evidence type="ECO:0000256" key="2">
    <source>
        <dbReference type="ARBA" id="ARBA00023125"/>
    </source>
</evidence>
<dbReference type="CDD" id="cd07377">
    <property type="entry name" value="WHTH_GntR"/>
    <property type="match status" value="1"/>
</dbReference>
<feature type="transmembrane region" description="Helical" evidence="4">
    <location>
        <begin position="6"/>
        <end position="29"/>
    </location>
</feature>
<dbReference type="InterPro" id="IPR011711">
    <property type="entry name" value="GntR_C"/>
</dbReference>
<dbReference type="InterPro" id="IPR000524">
    <property type="entry name" value="Tscrpt_reg_HTH_GntR"/>
</dbReference>
<gene>
    <name evidence="6" type="ORF">CWS20_27060</name>
</gene>
<dbReference type="AlphaFoldDB" id="A0A2N0Z8N4"/>
<reference evidence="6 7" key="1">
    <citation type="journal article" date="2010" name="Int. J. Syst. Evol. Microbiol.">
        <title>Bacillus horneckiae sp. nov., isolated from a spacecraft-assembly clean room.</title>
        <authorList>
            <person name="Vaishampayan P."/>
            <person name="Probst A."/>
            <person name="Krishnamurthi S."/>
            <person name="Ghosh S."/>
            <person name="Osman S."/>
            <person name="McDowall A."/>
            <person name="Ruckmani A."/>
            <person name="Mayilraj S."/>
            <person name="Venkateswaran K."/>
        </authorList>
    </citation>
    <scope>NUCLEOTIDE SEQUENCE [LARGE SCALE GENOMIC DNA]</scope>
    <source>
        <strain evidence="7">1PO1SC</strain>
    </source>
</reference>
<comment type="caution">
    <text evidence="6">The sequence shown here is derived from an EMBL/GenBank/DDBJ whole genome shotgun (WGS) entry which is preliminary data.</text>
</comment>
<dbReference type="Pfam" id="PF07729">
    <property type="entry name" value="FCD"/>
    <property type="match status" value="1"/>
</dbReference>
<evidence type="ECO:0000256" key="1">
    <source>
        <dbReference type="ARBA" id="ARBA00023015"/>
    </source>
</evidence>
<evidence type="ECO:0000256" key="4">
    <source>
        <dbReference type="SAM" id="Phobius"/>
    </source>
</evidence>
<keyword evidence="1" id="KW-0805">Transcription regulation</keyword>
<accession>A0A2N0Z8N4</accession>
<dbReference type="SUPFAM" id="SSF48008">
    <property type="entry name" value="GntR ligand-binding domain-like"/>
    <property type="match status" value="1"/>
</dbReference>
<organism evidence="6 7">
    <name type="scientific">Cytobacillus horneckiae</name>
    <dbReference type="NCBI Taxonomy" id="549687"/>
    <lineage>
        <taxon>Bacteria</taxon>
        <taxon>Bacillati</taxon>
        <taxon>Bacillota</taxon>
        <taxon>Bacilli</taxon>
        <taxon>Bacillales</taxon>
        <taxon>Bacillaceae</taxon>
        <taxon>Cytobacillus</taxon>
    </lineage>
</organism>
<keyword evidence="7" id="KW-1185">Reference proteome</keyword>
<keyword evidence="4" id="KW-0472">Membrane</keyword>
<dbReference type="Gene3D" id="1.10.10.10">
    <property type="entry name" value="Winged helix-like DNA-binding domain superfamily/Winged helix DNA-binding domain"/>
    <property type="match status" value="1"/>
</dbReference>
<dbReference type="Proteomes" id="UP000233343">
    <property type="component" value="Unassembled WGS sequence"/>
</dbReference>
<dbReference type="PANTHER" id="PTHR43537:SF24">
    <property type="entry name" value="GLUCONATE OPERON TRANSCRIPTIONAL REPRESSOR"/>
    <property type="match status" value="1"/>
</dbReference>
<proteinExistence type="predicted"/>
<dbReference type="Gene3D" id="1.20.120.530">
    <property type="entry name" value="GntR ligand-binding domain-like"/>
    <property type="match status" value="1"/>
</dbReference>
<dbReference type="InterPro" id="IPR036390">
    <property type="entry name" value="WH_DNA-bd_sf"/>
</dbReference>
<dbReference type="GO" id="GO:0003677">
    <property type="term" value="F:DNA binding"/>
    <property type="evidence" value="ECO:0007669"/>
    <property type="project" value="UniProtKB-KW"/>
</dbReference>
<dbReference type="PANTHER" id="PTHR43537">
    <property type="entry name" value="TRANSCRIPTIONAL REGULATOR, GNTR FAMILY"/>
    <property type="match status" value="1"/>
</dbReference>
<dbReference type="Pfam" id="PF00392">
    <property type="entry name" value="GntR"/>
    <property type="match status" value="1"/>
</dbReference>
<feature type="domain" description="HTH gntR-type" evidence="5">
    <location>
        <begin position="45"/>
        <end position="112"/>
    </location>
</feature>
<evidence type="ECO:0000313" key="6">
    <source>
        <dbReference type="EMBL" id="PKG25865.1"/>
    </source>
</evidence>
<keyword evidence="4" id="KW-0812">Transmembrane</keyword>
<dbReference type="SMART" id="SM00895">
    <property type="entry name" value="FCD"/>
    <property type="match status" value="1"/>
</dbReference>
<keyword evidence="3" id="KW-0804">Transcription</keyword>
<dbReference type="GO" id="GO:0003700">
    <property type="term" value="F:DNA-binding transcription factor activity"/>
    <property type="evidence" value="ECO:0007669"/>
    <property type="project" value="InterPro"/>
</dbReference>
<dbReference type="SUPFAM" id="SSF46785">
    <property type="entry name" value="Winged helix' DNA-binding domain"/>
    <property type="match status" value="1"/>
</dbReference>
<evidence type="ECO:0000313" key="7">
    <source>
        <dbReference type="Proteomes" id="UP000233343"/>
    </source>
</evidence>
<dbReference type="InterPro" id="IPR036388">
    <property type="entry name" value="WH-like_DNA-bd_sf"/>
</dbReference>